<feature type="compositionally biased region" description="Pro residues" evidence="1">
    <location>
        <begin position="215"/>
        <end position="241"/>
    </location>
</feature>
<name>A0ABQ2Y7R5_9ACTN</name>
<reference evidence="3" key="1">
    <citation type="journal article" date="2019" name="Int. J. Syst. Evol. Microbiol.">
        <title>The Global Catalogue of Microorganisms (GCM) 10K type strain sequencing project: providing services to taxonomists for standard genome sequencing and annotation.</title>
        <authorList>
            <consortium name="The Broad Institute Genomics Platform"/>
            <consortium name="The Broad Institute Genome Sequencing Center for Infectious Disease"/>
            <person name="Wu L."/>
            <person name="Ma J."/>
        </authorList>
    </citation>
    <scope>NUCLEOTIDE SEQUENCE [LARGE SCALE GENOMIC DNA]</scope>
    <source>
        <strain evidence="3">JCM 4586</strain>
    </source>
</reference>
<evidence type="ECO:0000313" key="2">
    <source>
        <dbReference type="EMBL" id="GGX67256.1"/>
    </source>
</evidence>
<comment type="caution">
    <text evidence="2">The sequence shown here is derived from an EMBL/GenBank/DDBJ whole genome shotgun (WGS) entry which is preliminary data.</text>
</comment>
<dbReference type="Proteomes" id="UP000659223">
    <property type="component" value="Unassembled WGS sequence"/>
</dbReference>
<dbReference type="RefSeq" id="WP_190020340.1">
    <property type="nucleotide sequence ID" value="NZ_BMUT01000001.1"/>
</dbReference>
<protein>
    <submittedName>
        <fullName evidence="2">Uncharacterized protein</fullName>
    </submittedName>
</protein>
<feature type="compositionally biased region" description="Low complexity" evidence="1">
    <location>
        <begin position="205"/>
        <end position="214"/>
    </location>
</feature>
<feature type="region of interest" description="Disordered" evidence="1">
    <location>
        <begin position="205"/>
        <end position="245"/>
    </location>
</feature>
<accession>A0ABQ2Y7R5</accession>
<sequence>MILGAINSYLMAREEAKRVPGRVEKALANQELQERSEALAERKRLEIARAQRHRQQRYLTVQVRLVFTNGIQDSLTVSEPSITEGDWTETSAPVRMSDDPILGTETSVGWVITSALLEPVRISRSEEIGFDIEDLQARSADASPDKRGEKEKEITRLRAEQRAALQEEDQAALTELCRPEVVADPRARARQQAHIADILGRLGKAAPAPQTTTPPTAPAPQPTAPAPAPAPPSATPAPLLPGAPTGDVVAQAAAVVGELRREGSRLEAEARALESRMGTATPPSPAERKDFLDADARWRLTVKYAMNTYKDTNRPEAIDALAALLDRLGSTLTRTRSYLGG</sequence>
<dbReference type="EMBL" id="BMUT01000001">
    <property type="protein sequence ID" value="GGX67256.1"/>
    <property type="molecule type" value="Genomic_DNA"/>
</dbReference>
<keyword evidence="3" id="KW-1185">Reference proteome</keyword>
<organism evidence="2 3">
    <name type="scientific">Streptomyces hiroshimensis</name>
    <dbReference type="NCBI Taxonomy" id="66424"/>
    <lineage>
        <taxon>Bacteria</taxon>
        <taxon>Bacillati</taxon>
        <taxon>Actinomycetota</taxon>
        <taxon>Actinomycetes</taxon>
        <taxon>Kitasatosporales</taxon>
        <taxon>Streptomycetaceae</taxon>
        <taxon>Streptomyces</taxon>
    </lineage>
</organism>
<evidence type="ECO:0000313" key="3">
    <source>
        <dbReference type="Proteomes" id="UP000659223"/>
    </source>
</evidence>
<gene>
    <name evidence="2" type="ORF">GCM10010324_10650</name>
</gene>
<evidence type="ECO:0000256" key="1">
    <source>
        <dbReference type="SAM" id="MobiDB-lite"/>
    </source>
</evidence>
<proteinExistence type="predicted"/>